<accession>A0A5J9TGN2</accession>
<protein>
    <submittedName>
        <fullName evidence="3">Uncharacterized protein</fullName>
    </submittedName>
</protein>
<feature type="non-terminal residue" evidence="3">
    <location>
        <position position="1"/>
    </location>
</feature>
<keyword evidence="2" id="KW-1133">Transmembrane helix</keyword>
<gene>
    <name evidence="3" type="ORF">EJB05_44055</name>
</gene>
<evidence type="ECO:0000313" key="4">
    <source>
        <dbReference type="Proteomes" id="UP000324897"/>
    </source>
</evidence>
<dbReference type="EMBL" id="RWGY01000039">
    <property type="protein sequence ID" value="TVU10519.1"/>
    <property type="molecule type" value="Genomic_DNA"/>
</dbReference>
<sequence length="103" mass="11835">TQIGLLAASGPAVLLLVIGVIFALRKIRQRRIKLQRQKGEERPTMRQVEMALEAFQTTKNPCLDNVVVRNSEENITRNHLLTRRRTNKEEGSRQYSLEKGYMG</sequence>
<evidence type="ECO:0000256" key="2">
    <source>
        <dbReference type="SAM" id="Phobius"/>
    </source>
</evidence>
<evidence type="ECO:0000256" key="1">
    <source>
        <dbReference type="SAM" id="MobiDB-lite"/>
    </source>
</evidence>
<dbReference type="AlphaFoldDB" id="A0A5J9TGN2"/>
<keyword evidence="2" id="KW-0472">Membrane</keyword>
<proteinExistence type="predicted"/>
<comment type="caution">
    <text evidence="3">The sequence shown here is derived from an EMBL/GenBank/DDBJ whole genome shotgun (WGS) entry which is preliminary data.</text>
</comment>
<organism evidence="3 4">
    <name type="scientific">Eragrostis curvula</name>
    <name type="common">weeping love grass</name>
    <dbReference type="NCBI Taxonomy" id="38414"/>
    <lineage>
        <taxon>Eukaryota</taxon>
        <taxon>Viridiplantae</taxon>
        <taxon>Streptophyta</taxon>
        <taxon>Embryophyta</taxon>
        <taxon>Tracheophyta</taxon>
        <taxon>Spermatophyta</taxon>
        <taxon>Magnoliopsida</taxon>
        <taxon>Liliopsida</taxon>
        <taxon>Poales</taxon>
        <taxon>Poaceae</taxon>
        <taxon>PACMAD clade</taxon>
        <taxon>Chloridoideae</taxon>
        <taxon>Eragrostideae</taxon>
        <taxon>Eragrostidinae</taxon>
        <taxon>Eragrostis</taxon>
    </lineage>
</organism>
<feature type="transmembrane region" description="Helical" evidence="2">
    <location>
        <begin position="6"/>
        <end position="24"/>
    </location>
</feature>
<name>A0A5J9TGN2_9POAL</name>
<evidence type="ECO:0000313" key="3">
    <source>
        <dbReference type="EMBL" id="TVU10519.1"/>
    </source>
</evidence>
<reference evidence="3 4" key="1">
    <citation type="journal article" date="2019" name="Sci. Rep.">
        <title>A high-quality genome of Eragrostis curvula grass provides insights into Poaceae evolution and supports new strategies to enhance forage quality.</title>
        <authorList>
            <person name="Carballo J."/>
            <person name="Santos B.A.C.M."/>
            <person name="Zappacosta D."/>
            <person name="Garbus I."/>
            <person name="Selva J.P."/>
            <person name="Gallo C.A."/>
            <person name="Diaz A."/>
            <person name="Albertini E."/>
            <person name="Caccamo M."/>
            <person name="Echenique V."/>
        </authorList>
    </citation>
    <scope>NUCLEOTIDE SEQUENCE [LARGE SCALE GENOMIC DNA]</scope>
    <source>
        <strain evidence="4">cv. Victoria</strain>
        <tissue evidence="3">Leaf</tissue>
    </source>
</reference>
<keyword evidence="2" id="KW-0812">Transmembrane</keyword>
<keyword evidence="4" id="KW-1185">Reference proteome</keyword>
<feature type="non-terminal residue" evidence="3">
    <location>
        <position position="103"/>
    </location>
</feature>
<dbReference type="Gramene" id="TVU10519">
    <property type="protein sequence ID" value="TVU10519"/>
    <property type="gene ID" value="EJB05_44055"/>
</dbReference>
<dbReference type="Proteomes" id="UP000324897">
    <property type="component" value="Chromosome 3"/>
</dbReference>
<feature type="region of interest" description="Disordered" evidence="1">
    <location>
        <begin position="79"/>
        <end position="103"/>
    </location>
</feature>